<gene>
    <name evidence="2" type="ORF">QNI16_03565</name>
</gene>
<sequence>METRRHFLSKTSMAGAFTMLSGSSLSSLVAPSSDSTSFWPDNTRLVISLSMQFEAGGEPDFGADSPFSGNSLPAGVPDLPARTWFAYGYKEGIPRMLDLWDKHQIKVTSHMVGQAVLNHPALAKEIVDRGHEGAAHGMSWTPQVTMSASEEKAFVAAGMDAIKKVTGQTPVGYNCNWLRRSVNTLNVLQELGFLYHIDDVSRDEPFISTVNEKDFVTVPYTLRCNDILLMEGRHFSSRQFADQLKDEFIWLYAESATKRRMMSVSLHDRIGGTPAMTQVMHEFISFAKKQKGVRFMRKDEIARFALQDKHTLRNQ</sequence>
<dbReference type="PROSITE" id="PS51318">
    <property type="entry name" value="TAT"/>
    <property type="match status" value="1"/>
</dbReference>
<dbReference type="InterPro" id="IPR006311">
    <property type="entry name" value="TAT_signal"/>
</dbReference>
<dbReference type="RefSeq" id="WP_313975840.1">
    <property type="nucleotide sequence ID" value="NZ_JASJOS010000002.1"/>
</dbReference>
<accession>A0AAE3QHM5</accession>
<comment type="caution">
    <text evidence="2">The sequence shown here is derived from an EMBL/GenBank/DDBJ whole genome shotgun (WGS) entry which is preliminary data.</text>
</comment>
<dbReference type="Pfam" id="PF01522">
    <property type="entry name" value="Polysacc_deac_1"/>
    <property type="match status" value="1"/>
</dbReference>
<dbReference type="PROSITE" id="PS51677">
    <property type="entry name" value="NODB"/>
    <property type="match status" value="1"/>
</dbReference>
<proteinExistence type="predicted"/>
<evidence type="ECO:0000313" key="3">
    <source>
        <dbReference type="Proteomes" id="UP001241110"/>
    </source>
</evidence>
<reference evidence="2" key="1">
    <citation type="submission" date="2023-05" db="EMBL/GenBank/DDBJ databases">
        <authorList>
            <person name="Zhang X."/>
        </authorList>
    </citation>
    <scope>NUCLEOTIDE SEQUENCE</scope>
    <source>
        <strain evidence="2">YF14B1</strain>
    </source>
</reference>
<feature type="domain" description="NodB homology" evidence="1">
    <location>
        <begin position="78"/>
        <end position="296"/>
    </location>
</feature>
<dbReference type="PANTHER" id="PTHR43123">
    <property type="entry name" value="POLYSACCHARIDE DEACETYLASE-RELATED"/>
    <property type="match status" value="1"/>
</dbReference>
<dbReference type="InterPro" id="IPR002509">
    <property type="entry name" value="NODB_dom"/>
</dbReference>
<name>A0AAE3QHM5_9BACT</name>
<evidence type="ECO:0000259" key="1">
    <source>
        <dbReference type="PROSITE" id="PS51677"/>
    </source>
</evidence>
<evidence type="ECO:0000313" key="2">
    <source>
        <dbReference type="EMBL" id="MDJ1479547.1"/>
    </source>
</evidence>
<dbReference type="GO" id="GO:0005975">
    <property type="term" value="P:carbohydrate metabolic process"/>
    <property type="evidence" value="ECO:0007669"/>
    <property type="project" value="InterPro"/>
</dbReference>
<dbReference type="PANTHER" id="PTHR43123:SF1">
    <property type="entry name" value="POLYSACCHARIDE DEACETYLASE-RELATED"/>
    <property type="match status" value="1"/>
</dbReference>
<dbReference type="EMBL" id="JASJOS010000002">
    <property type="protein sequence ID" value="MDJ1479547.1"/>
    <property type="molecule type" value="Genomic_DNA"/>
</dbReference>
<protein>
    <submittedName>
        <fullName evidence="2">Polysaccharide deacetylase family protein</fullName>
    </submittedName>
</protein>
<organism evidence="2 3">
    <name type="scientific">Xanthocytophaga flava</name>
    <dbReference type="NCBI Taxonomy" id="3048013"/>
    <lineage>
        <taxon>Bacteria</taxon>
        <taxon>Pseudomonadati</taxon>
        <taxon>Bacteroidota</taxon>
        <taxon>Cytophagia</taxon>
        <taxon>Cytophagales</taxon>
        <taxon>Rhodocytophagaceae</taxon>
        <taxon>Xanthocytophaga</taxon>
    </lineage>
</organism>
<dbReference type="GO" id="GO:0016810">
    <property type="term" value="F:hydrolase activity, acting on carbon-nitrogen (but not peptide) bonds"/>
    <property type="evidence" value="ECO:0007669"/>
    <property type="project" value="InterPro"/>
</dbReference>
<dbReference type="Gene3D" id="3.20.20.370">
    <property type="entry name" value="Glycoside hydrolase/deacetylase"/>
    <property type="match status" value="1"/>
</dbReference>
<dbReference type="SUPFAM" id="SSF88713">
    <property type="entry name" value="Glycoside hydrolase/deacetylase"/>
    <property type="match status" value="1"/>
</dbReference>
<dbReference type="AlphaFoldDB" id="A0AAE3QHM5"/>
<dbReference type="InterPro" id="IPR011330">
    <property type="entry name" value="Glyco_hydro/deAcase_b/a-brl"/>
</dbReference>
<dbReference type="Proteomes" id="UP001241110">
    <property type="component" value="Unassembled WGS sequence"/>
</dbReference>